<sequence>MEFGHVYTAMVTPFDEKGALHLKRLEELIDHLLANGTDALVVAGTTGESPTLSPSEKLELFQHCVDYVKKRVPVIAGTGSNDTKGSVELTEKAAALGVDGIMLVTPYYNKPSQKGLYEHFRTIASRTTLPVMLYNVPGRTALHMEAETVIALSKIKNITAVKESSGDLEHMAKLITETADDFILYTGDDGNTLPAMAIGARGVVSVASHIIGAEMQTMISHFLQGNVSEAAALHRQLLPTMQAMFSAPNPTCVKYALEARGIEVGGVRLPLVPLDEQQKKTIDAVLA</sequence>
<dbReference type="RefSeq" id="WP_251222063.1">
    <property type="nucleotide sequence ID" value="NZ_JAMBOL010000002.1"/>
</dbReference>
<evidence type="ECO:0000256" key="6">
    <source>
        <dbReference type="ARBA" id="ARBA00022605"/>
    </source>
</evidence>
<dbReference type="AlphaFoldDB" id="A0A9X2DNK8"/>
<evidence type="ECO:0000256" key="10">
    <source>
        <dbReference type="ARBA" id="ARBA00023270"/>
    </source>
</evidence>
<dbReference type="InterPro" id="IPR020624">
    <property type="entry name" value="Schiff_base-form_aldolases_CS"/>
</dbReference>
<dbReference type="PANTHER" id="PTHR12128">
    <property type="entry name" value="DIHYDRODIPICOLINATE SYNTHASE"/>
    <property type="match status" value="1"/>
</dbReference>
<evidence type="ECO:0000256" key="14">
    <source>
        <dbReference type="PIRSR" id="PIRSR001365-1"/>
    </source>
</evidence>
<dbReference type="InterPro" id="IPR020625">
    <property type="entry name" value="Schiff_base-form_aldolases_AS"/>
</dbReference>
<name>A0A9X2DNK8_9BACI</name>
<dbReference type="GO" id="GO:0019877">
    <property type="term" value="P:diaminopimelate biosynthetic process"/>
    <property type="evidence" value="ECO:0007669"/>
    <property type="project" value="UniProtKB-UniRule"/>
</dbReference>
<comment type="subunit">
    <text evidence="12">Homotetramer; dimer of dimers.</text>
</comment>
<evidence type="ECO:0000256" key="2">
    <source>
        <dbReference type="ARBA" id="ARBA00005120"/>
    </source>
</evidence>
<keyword evidence="7 12" id="KW-0220">Diaminopimelate biosynthesis</keyword>
<dbReference type="Gene3D" id="3.20.20.70">
    <property type="entry name" value="Aldolase class I"/>
    <property type="match status" value="1"/>
</dbReference>
<feature type="site" description="Part of a proton relay during catalysis" evidence="12">
    <location>
        <position position="108"/>
    </location>
</feature>
<dbReference type="PIRSF" id="PIRSF001365">
    <property type="entry name" value="DHDPS"/>
    <property type="match status" value="1"/>
</dbReference>
<keyword evidence="10 12" id="KW-0704">Schiff base</keyword>
<organism evidence="16 17">
    <name type="scientific">Halalkalibacter oceani</name>
    <dbReference type="NCBI Taxonomy" id="1653776"/>
    <lineage>
        <taxon>Bacteria</taxon>
        <taxon>Bacillati</taxon>
        <taxon>Bacillota</taxon>
        <taxon>Bacilli</taxon>
        <taxon>Bacillales</taxon>
        <taxon>Bacillaceae</taxon>
        <taxon>Halalkalibacter</taxon>
    </lineage>
</organism>
<dbReference type="Proteomes" id="UP001139179">
    <property type="component" value="Unassembled WGS sequence"/>
</dbReference>
<feature type="site" description="Part of a proton relay during catalysis" evidence="12">
    <location>
        <position position="45"/>
    </location>
</feature>
<keyword evidence="8 12" id="KW-0457">Lysine biosynthesis</keyword>
<dbReference type="SMART" id="SM01130">
    <property type="entry name" value="DHDPS"/>
    <property type="match status" value="1"/>
</dbReference>
<evidence type="ECO:0000256" key="7">
    <source>
        <dbReference type="ARBA" id="ARBA00022915"/>
    </source>
</evidence>
<feature type="binding site" evidence="12 15">
    <location>
        <position position="46"/>
    </location>
    <ligand>
        <name>pyruvate</name>
        <dbReference type="ChEBI" id="CHEBI:15361"/>
    </ligand>
</feature>
<feature type="active site" description="Schiff-base intermediate with substrate" evidence="12 14">
    <location>
        <position position="162"/>
    </location>
</feature>
<comment type="caution">
    <text evidence="16">The sequence shown here is derived from an EMBL/GenBank/DDBJ whole genome shotgun (WGS) entry which is preliminary data.</text>
</comment>
<evidence type="ECO:0000256" key="3">
    <source>
        <dbReference type="ARBA" id="ARBA00007592"/>
    </source>
</evidence>
<evidence type="ECO:0000313" key="16">
    <source>
        <dbReference type="EMBL" id="MCM3713250.1"/>
    </source>
</evidence>
<dbReference type="PROSITE" id="PS00665">
    <property type="entry name" value="DHDPS_1"/>
    <property type="match status" value="1"/>
</dbReference>
<evidence type="ECO:0000256" key="12">
    <source>
        <dbReference type="HAMAP-Rule" id="MF_00418"/>
    </source>
</evidence>
<dbReference type="PANTHER" id="PTHR12128:SF66">
    <property type="entry name" value="4-HYDROXY-2-OXOGLUTARATE ALDOLASE, MITOCHONDRIAL"/>
    <property type="match status" value="1"/>
</dbReference>
<keyword evidence="9 12" id="KW-0456">Lyase</keyword>
<dbReference type="GO" id="GO:0008840">
    <property type="term" value="F:4-hydroxy-tetrahydrodipicolinate synthase activity"/>
    <property type="evidence" value="ECO:0007669"/>
    <property type="project" value="UniProtKB-UniRule"/>
</dbReference>
<dbReference type="InterPro" id="IPR002220">
    <property type="entry name" value="DapA-like"/>
</dbReference>
<protein>
    <recommendedName>
        <fullName evidence="4 12">4-hydroxy-tetrahydrodipicolinate synthase</fullName>
        <shortName evidence="12">HTPA synthase</shortName>
        <ecNumber evidence="4 12">4.3.3.7</ecNumber>
    </recommendedName>
</protein>
<dbReference type="PROSITE" id="PS00666">
    <property type="entry name" value="DHDPS_2"/>
    <property type="match status" value="1"/>
</dbReference>
<comment type="function">
    <text evidence="1 12">Catalyzes the condensation of (S)-aspartate-beta-semialdehyde [(S)-ASA] and pyruvate to 4-hydroxy-tetrahydrodipicolinate (HTPA).</text>
</comment>
<comment type="pathway">
    <text evidence="2 12">Amino-acid biosynthesis; L-lysine biosynthesis via DAP pathway; (S)-tetrahydrodipicolinate from L-aspartate: step 3/4.</text>
</comment>
<accession>A0A9X2DNK8</accession>
<comment type="catalytic activity">
    <reaction evidence="11 12">
        <text>L-aspartate 4-semialdehyde + pyruvate = (2S,4S)-4-hydroxy-2,3,4,5-tetrahydrodipicolinate + H2O + H(+)</text>
        <dbReference type="Rhea" id="RHEA:34171"/>
        <dbReference type="ChEBI" id="CHEBI:15361"/>
        <dbReference type="ChEBI" id="CHEBI:15377"/>
        <dbReference type="ChEBI" id="CHEBI:15378"/>
        <dbReference type="ChEBI" id="CHEBI:67139"/>
        <dbReference type="ChEBI" id="CHEBI:537519"/>
        <dbReference type="EC" id="4.3.3.7"/>
    </reaction>
</comment>
<dbReference type="EMBL" id="JAMBOL010000002">
    <property type="protein sequence ID" value="MCM3713250.1"/>
    <property type="molecule type" value="Genomic_DNA"/>
</dbReference>
<dbReference type="SUPFAM" id="SSF51569">
    <property type="entry name" value="Aldolase"/>
    <property type="match status" value="1"/>
</dbReference>
<dbReference type="CDD" id="cd00950">
    <property type="entry name" value="DHDPS"/>
    <property type="match status" value="1"/>
</dbReference>
<dbReference type="GO" id="GO:0005829">
    <property type="term" value="C:cytosol"/>
    <property type="evidence" value="ECO:0007669"/>
    <property type="project" value="TreeGrafter"/>
</dbReference>
<feature type="binding site" evidence="12 15">
    <location>
        <position position="204"/>
    </location>
    <ligand>
        <name>pyruvate</name>
        <dbReference type="ChEBI" id="CHEBI:15361"/>
    </ligand>
</feature>
<evidence type="ECO:0000256" key="9">
    <source>
        <dbReference type="ARBA" id="ARBA00023239"/>
    </source>
</evidence>
<dbReference type="Pfam" id="PF00701">
    <property type="entry name" value="DHDPS"/>
    <property type="match status" value="1"/>
</dbReference>
<keyword evidence="6 12" id="KW-0028">Amino-acid biosynthesis</keyword>
<dbReference type="InterPro" id="IPR005263">
    <property type="entry name" value="DapA"/>
</dbReference>
<keyword evidence="5 12" id="KW-0963">Cytoplasm</keyword>
<evidence type="ECO:0000313" key="17">
    <source>
        <dbReference type="Proteomes" id="UP001139179"/>
    </source>
</evidence>
<evidence type="ECO:0000256" key="15">
    <source>
        <dbReference type="PIRSR" id="PIRSR001365-2"/>
    </source>
</evidence>
<feature type="active site" description="Proton donor/acceptor" evidence="12 14">
    <location>
        <position position="134"/>
    </location>
</feature>
<proteinExistence type="inferred from homology"/>
<dbReference type="NCBIfam" id="TIGR00674">
    <property type="entry name" value="dapA"/>
    <property type="match status" value="1"/>
</dbReference>
<dbReference type="EC" id="4.3.3.7" evidence="4 12"/>
<evidence type="ECO:0000256" key="5">
    <source>
        <dbReference type="ARBA" id="ARBA00022490"/>
    </source>
</evidence>
<comment type="similarity">
    <text evidence="3 12 13">Belongs to the DapA family.</text>
</comment>
<comment type="caution">
    <text evidence="12">Was originally thought to be a dihydrodipicolinate synthase (DHDPS), catalyzing the condensation of (S)-aspartate-beta-semialdehyde [(S)-ASA] and pyruvate to dihydrodipicolinate (DHDP). However, it was shown in E.coli that the product of the enzymatic reaction is not dihydrodipicolinate but in fact (4S)-4-hydroxy-2,3,4,5-tetrahydro-(2S)-dipicolinic acid (HTPA), and that the consecutive dehydration reaction leading to DHDP is not spontaneous but catalyzed by DapB.</text>
</comment>
<dbReference type="GO" id="GO:0009089">
    <property type="term" value="P:lysine biosynthetic process via diaminopimelate"/>
    <property type="evidence" value="ECO:0007669"/>
    <property type="project" value="UniProtKB-UniRule"/>
</dbReference>
<dbReference type="PRINTS" id="PR00146">
    <property type="entry name" value="DHPICSNTHASE"/>
</dbReference>
<gene>
    <name evidence="12 16" type="primary">dapA</name>
    <name evidence="16" type="ORF">M3202_04070</name>
</gene>
<dbReference type="InterPro" id="IPR013785">
    <property type="entry name" value="Aldolase_TIM"/>
</dbReference>
<evidence type="ECO:0000256" key="11">
    <source>
        <dbReference type="ARBA" id="ARBA00047836"/>
    </source>
</evidence>
<evidence type="ECO:0000256" key="8">
    <source>
        <dbReference type="ARBA" id="ARBA00023154"/>
    </source>
</evidence>
<dbReference type="HAMAP" id="MF_00418">
    <property type="entry name" value="DapA"/>
    <property type="match status" value="1"/>
</dbReference>
<evidence type="ECO:0000256" key="4">
    <source>
        <dbReference type="ARBA" id="ARBA00012086"/>
    </source>
</evidence>
<evidence type="ECO:0000256" key="1">
    <source>
        <dbReference type="ARBA" id="ARBA00003294"/>
    </source>
</evidence>
<evidence type="ECO:0000256" key="13">
    <source>
        <dbReference type="PIRNR" id="PIRNR001365"/>
    </source>
</evidence>
<comment type="subcellular location">
    <subcellularLocation>
        <location evidence="12">Cytoplasm</location>
    </subcellularLocation>
</comment>
<reference evidence="16" key="1">
    <citation type="submission" date="2022-05" db="EMBL/GenBank/DDBJ databases">
        <title>Comparative Genomics of Spacecraft Associated Microbes.</title>
        <authorList>
            <person name="Tran M.T."/>
            <person name="Wright A."/>
            <person name="Seuylemezian A."/>
            <person name="Eisen J."/>
            <person name="Coil D."/>
        </authorList>
    </citation>
    <scope>NUCLEOTIDE SEQUENCE</scope>
    <source>
        <strain evidence="16">214.1.1</strain>
    </source>
</reference>
<keyword evidence="17" id="KW-1185">Reference proteome</keyword>